<comment type="caution">
    <text evidence="1">The sequence shown here is derived from an EMBL/GenBank/DDBJ whole genome shotgun (WGS) entry which is preliminary data.</text>
</comment>
<dbReference type="EMBL" id="JADJOT010000001">
    <property type="protein sequence ID" value="MBK7952585.1"/>
    <property type="molecule type" value="Genomic_DNA"/>
</dbReference>
<accession>A0A935W698</accession>
<dbReference type="Proteomes" id="UP000706151">
    <property type="component" value="Unassembled WGS sequence"/>
</dbReference>
<proteinExistence type="predicted"/>
<gene>
    <name evidence="1" type="ORF">IPK02_00645</name>
</gene>
<protein>
    <submittedName>
        <fullName evidence="1">Uncharacterized protein</fullName>
    </submittedName>
</protein>
<evidence type="ECO:0000313" key="2">
    <source>
        <dbReference type="Proteomes" id="UP000706151"/>
    </source>
</evidence>
<organism evidence="1 2">
    <name type="scientific">Candidatus Accumulibacter affinis</name>
    <dbReference type="NCBI Taxonomy" id="2954384"/>
    <lineage>
        <taxon>Bacteria</taxon>
        <taxon>Pseudomonadati</taxon>
        <taxon>Pseudomonadota</taxon>
        <taxon>Betaproteobacteria</taxon>
        <taxon>Candidatus Accumulibacter</taxon>
    </lineage>
</organism>
<sequence>MPESIGADPRQSRLLQSLNRFDRNERDALAVVGLALLDCINSARLVVNDDHLDNALAIATWRMVDTLYPLQDALHGPSGKLPAALAVFLATVEGVNHG</sequence>
<reference evidence="1 2" key="1">
    <citation type="submission" date="2020-10" db="EMBL/GenBank/DDBJ databases">
        <title>Connecting structure to function with the recovery of over 1000 high-quality activated sludge metagenome-assembled genomes encoding full-length rRNA genes using long-read sequencing.</title>
        <authorList>
            <person name="Singleton C.M."/>
            <person name="Petriglieri F."/>
            <person name="Kristensen J.M."/>
            <person name="Kirkegaard R.H."/>
            <person name="Michaelsen T.Y."/>
            <person name="Andersen M.H."/>
            <person name="Karst S.M."/>
            <person name="Dueholm M.S."/>
            <person name="Nielsen P.H."/>
            <person name="Albertsen M."/>
        </authorList>
    </citation>
    <scope>NUCLEOTIDE SEQUENCE [LARGE SCALE GENOMIC DNA]</scope>
    <source>
        <strain evidence="1">Fred_18-Q3-R57-64_BAT3C.720</strain>
    </source>
</reference>
<evidence type="ECO:0000313" key="1">
    <source>
        <dbReference type="EMBL" id="MBK7952585.1"/>
    </source>
</evidence>
<name>A0A935W698_9PROT</name>
<dbReference type="AlphaFoldDB" id="A0A935W698"/>